<accession>A0A1Z2XR23</accession>
<protein>
    <submittedName>
        <fullName evidence="3">Insulinase family protein</fullName>
    </submittedName>
    <submittedName>
        <fullName evidence="2">Peptidase M16</fullName>
    </submittedName>
</protein>
<sequence>MEKNSILSGFIVLDQQRVDELEADLWQMEHQKSGARLVWLERAEENKTFAIAFQTQPWDDTGVFHILEHSVLCGSKRYPVKEPFVELMKSSMNTFLNAMTFPDRTVYPVSSRNGQDFINLLRVYMDAVLHPLLHSKPEIFGQEGWHYELGEDGALSVKGVVYNEMKGAFSSPDALLEREAARRLFPDTCYRYVFGGDPAHIPELTYEAFAAAHSRLYHPSNSYIFLDGSVDIAQVLEILDSEYLCAYERCPTPEGIPLQKPVEAGLSAIRYELSAQESLEGRARLADGYAVCTFRDRETLMALQALSDVLCGDNQAPLKRRLLESGLAQDVRLELHDGVQQPWLLLEARDIAEDKSEEVSSALRDELERLSREGLDHRRILAALDNLEFEARQRDYGQMPQGLMLCFQVMESWLYGGDPAANLSVGTLFDGLRDKCGTGYFEELLKQLILENPHHCRILALPSHTIGQERRAQETARLSAIRSSWGTEEAAGVHRFQEAIAAWQNMPDTPEQLASIPRLRLDQIPAEPEKLPIEEESTGCVTLLRHRLPTNGITYCNLYFALDDLSPEELAKASFMAQLFGCLDTAKYSLADLSREMRSLFGNIWFTVEAYGRQNAPDRCRTFLCVSCSILDAKLEKALSLLTELLVGQQWENSQQALTFLRQRRAAMAEQMVTAGHSAAMSRVLACSTAEGAVQEQASGITFLRWLTELEQNFPARFPALAQDLISLAQRIFCRARMTVSVTAGNEASAKTVTRLLSSSLPQGSFALPCTGAVLPWEPRREGFVIPSGVSYAALGGVFQGAGSGSAKVMGRTVSLAHLWNTVRVQGGAYGTGMVLRDTGFAGFYSFRDPSAARTLDCYRTSSDFLRGIDIDLTGMITGAAAESDPLLTARMKGRMADALYWRQISHEDRCRVRREMLAAVPEDLKALAGPVEDLTARGSICVLGSRQQVDACAGWLDNIVVL</sequence>
<evidence type="ECO:0000259" key="1">
    <source>
        <dbReference type="SMART" id="SM01264"/>
    </source>
</evidence>
<dbReference type="KEGG" id="amur:ADH66_09595"/>
<evidence type="ECO:0000313" key="4">
    <source>
        <dbReference type="Proteomes" id="UP000196710"/>
    </source>
</evidence>
<dbReference type="AlphaFoldDB" id="A0A1Z2XR23"/>
<organism evidence="3 5">
    <name type="scientific">Acutalibacter muris</name>
    <dbReference type="NCBI Taxonomy" id="1796620"/>
    <lineage>
        <taxon>Bacteria</taxon>
        <taxon>Bacillati</taxon>
        <taxon>Bacillota</taxon>
        <taxon>Clostridia</taxon>
        <taxon>Eubacteriales</taxon>
        <taxon>Acutalibacteraceae</taxon>
        <taxon>Acutalibacter</taxon>
    </lineage>
</organism>
<dbReference type="InterPro" id="IPR011765">
    <property type="entry name" value="Pept_M16_N"/>
</dbReference>
<dbReference type="Pfam" id="PF08367">
    <property type="entry name" value="M16C_assoc"/>
    <property type="match status" value="1"/>
</dbReference>
<dbReference type="GO" id="GO:0004222">
    <property type="term" value="F:metalloendopeptidase activity"/>
    <property type="evidence" value="ECO:0007669"/>
    <property type="project" value="TreeGrafter"/>
</dbReference>
<dbReference type="EMBL" id="CP065321">
    <property type="protein sequence ID" value="QQR30167.1"/>
    <property type="molecule type" value="Genomic_DNA"/>
</dbReference>
<evidence type="ECO:0000313" key="2">
    <source>
        <dbReference type="EMBL" id="ASB40885.1"/>
    </source>
</evidence>
<dbReference type="Pfam" id="PF05193">
    <property type="entry name" value="Peptidase_M16_C"/>
    <property type="match status" value="1"/>
</dbReference>
<name>A0A1Z2XR23_9FIRM</name>
<dbReference type="PANTHER" id="PTHR43016:SF13">
    <property type="entry name" value="PRESEQUENCE PROTEASE, MITOCHONDRIAL"/>
    <property type="match status" value="1"/>
</dbReference>
<dbReference type="Proteomes" id="UP000196710">
    <property type="component" value="Chromosome"/>
</dbReference>
<proteinExistence type="predicted"/>
<dbReference type="Pfam" id="PF00675">
    <property type="entry name" value="Peptidase_M16"/>
    <property type="match status" value="1"/>
</dbReference>
<dbReference type="Gene3D" id="3.30.830.10">
    <property type="entry name" value="Metalloenzyme, LuxS/M16 peptidase-like"/>
    <property type="match status" value="4"/>
</dbReference>
<dbReference type="InterPro" id="IPR011249">
    <property type="entry name" value="Metalloenz_LuxS/M16"/>
</dbReference>
<dbReference type="EMBL" id="CP021422">
    <property type="protein sequence ID" value="ASB40885.1"/>
    <property type="molecule type" value="Genomic_DNA"/>
</dbReference>
<dbReference type="Proteomes" id="UP000596035">
    <property type="component" value="Chromosome"/>
</dbReference>
<keyword evidence="4" id="KW-1185">Reference proteome</keyword>
<evidence type="ECO:0000313" key="5">
    <source>
        <dbReference type="Proteomes" id="UP000596035"/>
    </source>
</evidence>
<reference evidence="4" key="2">
    <citation type="submission" date="2017-05" db="EMBL/GenBank/DDBJ databases">
        <title>Improved OligoMM genomes.</title>
        <authorList>
            <person name="Garzetti D."/>
        </authorList>
    </citation>
    <scope>NUCLEOTIDE SEQUENCE [LARGE SCALE GENOMIC DNA]</scope>
    <source>
        <strain evidence="4">KB18</strain>
    </source>
</reference>
<dbReference type="Pfam" id="PF22516">
    <property type="entry name" value="PreP_C"/>
    <property type="match status" value="1"/>
</dbReference>
<dbReference type="RefSeq" id="WP_066541361.1">
    <property type="nucleotide sequence ID" value="NZ_CP021422.1"/>
</dbReference>
<reference evidence="3 5" key="3">
    <citation type="submission" date="2020-11" db="EMBL/GenBank/DDBJ databases">
        <title>Closed and high quality bacterial genomes of the OMM12 community.</title>
        <authorList>
            <person name="Marbouty M."/>
            <person name="Lamy-Besnier Q."/>
            <person name="Debarbieux L."/>
            <person name="Koszul R."/>
        </authorList>
    </citation>
    <scope>NUCLEOTIDE SEQUENCE [LARGE SCALE GENOMIC DNA]</scope>
    <source>
        <strain evidence="3 5">KB18</strain>
    </source>
</reference>
<evidence type="ECO:0000313" key="3">
    <source>
        <dbReference type="EMBL" id="QQR30167.1"/>
    </source>
</evidence>
<dbReference type="InterPro" id="IPR007863">
    <property type="entry name" value="Peptidase_M16_C"/>
</dbReference>
<reference evidence="2" key="1">
    <citation type="journal article" date="2017" name="Genome Announc.">
        <title>High-Quality Whole-Genome Sequences of the Oligo-Mouse-Microbiota Bacterial Community.</title>
        <authorList>
            <person name="Garzetti D."/>
            <person name="Brugiroux S."/>
            <person name="Bunk B."/>
            <person name="Pukall R."/>
            <person name="McCoy K.D."/>
            <person name="Macpherson A.J."/>
            <person name="Stecher B."/>
        </authorList>
    </citation>
    <scope>NUCLEOTIDE SEQUENCE</scope>
    <source>
        <strain evidence="2">KB18</strain>
    </source>
</reference>
<dbReference type="InterPro" id="IPR055130">
    <property type="entry name" value="PreP_C"/>
</dbReference>
<dbReference type="GO" id="GO:0046872">
    <property type="term" value="F:metal ion binding"/>
    <property type="evidence" value="ECO:0007669"/>
    <property type="project" value="InterPro"/>
</dbReference>
<dbReference type="SMART" id="SM01264">
    <property type="entry name" value="M16C_associated"/>
    <property type="match status" value="1"/>
</dbReference>
<dbReference type="SUPFAM" id="SSF63411">
    <property type="entry name" value="LuxS/MPP-like metallohydrolase"/>
    <property type="match status" value="4"/>
</dbReference>
<dbReference type="InterPro" id="IPR013578">
    <property type="entry name" value="Peptidase_M16C_assoc"/>
</dbReference>
<gene>
    <name evidence="2" type="ORF">ADH66_09595</name>
    <name evidence="3" type="ORF">I5Q82_19630</name>
</gene>
<dbReference type="GO" id="GO:0016485">
    <property type="term" value="P:protein processing"/>
    <property type="evidence" value="ECO:0007669"/>
    <property type="project" value="TreeGrafter"/>
</dbReference>
<feature type="domain" description="Peptidase M16C associated" evidence="1">
    <location>
        <begin position="460"/>
        <end position="710"/>
    </location>
</feature>
<dbReference type="PANTHER" id="PTHR43016">
    <property type="entry name" value="PRESEQUENCE PROTEASE"/>
    <property type="match status" value="1"/>
</dbReference>